<accession>A0AAN7Z5X6</accession>
<dbReference type="SUPFAM" id="SSF81383">
    <property type="entry name" value="F-box domain"/>
    <property type="match status" value="1"/>
</dbReference>
<dbReference type="CDD" id="cd09917">
    <property type="entry name" value="F-box_SF"/>
    <property type="match status" value="1"/>
</dbReference>
<keyword evidence="2" id="KW-0812">Transmembrane</keyword>
<name>A0AAN7Z5X6_9PEZI</name>
<feature type="region of interest" description="Disordered" evidence="1">
    <location>
        <begin position="1"/>
        <end position="35"/>
    </location>
</feature>
<feature type="transmembrane region" description="Helical" evidence="2">
    <location>
        <begin position="182"/>
        <end position="209"/>
    </location>
</feature>
<dbReference type="InterPro" id="IPR036047">
    <property type="entry name" value="F-box-like_dom_sf"/>
</dbReference>
<dbReference type="PROSITE" id="PS50181">
    <property type="entry name" value="FBOX"/>
    <property type="match status" value="1"/>
</dbReference>
<keyword evidence="5" id="KW-1185">Reference proteome</keyword>
<protein>
    <recommendedName>
        <fullName evidence="3">F-box domain-containing protein</fullName>
    </recommendedName>
</protein>
<dbReference type="AlphaFoldDB" id="A0AAN7Z5X6"/>
<keyword evidence="2" id="KW-1133">Transmembrane helix</keyword>
<evidence type="ECO:0000313" key="4">
    <source>
        <dbReference type="EMBL" id="KAK5625311.1"/>
    </source>
</evidence>
<feature type="domain" description="F-box" evidence="3">
    <location>
        <begin position="35"/>
        <end position="84"/>
    </location>
</feature>
<keyword evidence="2" id="KW-0472">Membrane</keyword>
<sequence length="292" mass="33444">MPNNSDYELSIYSRDSRTRRRYSRPSSGGEPPPPVSDLFSLPLELHYLIIGHLDLESLLQLRRTSRLYYYAITPDLLRQLFVRNGRASLSLAACCYECLCCPGLDRLVIDATLEPSSWRSVCFRCWSNRITVDYHINPWPIIQIANGDDGYICHFCNWPVVNNGRDDGVDRLHASCRSRRRLVLLLWFVMAFLQFGIGVLCAVLAWTRYREQDKILIPSSIDFVLAMISVAVFIFRICTNNEKKYSRLLFTELVLTVLRIPPVAYSARSTVVIRNNAGLIPEVGFGVFLINL</sequence>
<organism evidence="4 5">
    <name type="scientific">Xylaria bambusicola</name>
    <dbReference type="NCBI Taxonomy" id="326684"/>
    <lineage>
        <taxon>Eukaryota</taxon>
        <taxon>Fungi</taxon>
        <taxon>Dikarya</taxon>
        <taxon>Ascomycota</taxon>
        <taxon>Pezizomycotina</taxon>
        <taxon>Sordariomycetes</taxon>
        <taxon>Xylariomycetidae</taxon>
        <taxon>Xylariales</taxon>
        <taxon>Xylariaceae</taxon>
        <taxon>Xylaria</taxon>
    </lineage>
</organism>
<dbReference type="InterPro" id="IPR001810">
    <property type="entry name" value="F-box_dom"/>
</dbReference>
<proteinExistence type="predicted"/>
<reference evidence="4 5" key="1">
    <citation type="submission" date="2023-10" db="EMBL/GenBank/DDBJ databases">
        <title>Draft genome sequence of Xylaria bambusicola isolate GMP-LS, the root and basal stem rot pathogen of sugarcane in Indonesia.</title>
        <authorList>
            <person name="Selvaraj P."/>
            <person name="Muralishankar V."/>
            <person name="Muruganantham S."/>
            <person name="Sp S."/>
            <person name="Haryani S."/>
            <person name="Lau K.J.X."/>
            <person name="Naqvi N.I."/>
        </authorList>
    </citation>
    <scope>NUCLEOTIDE SEQUENCE [LARGE SCALE GENOMIC DNA]</scope>
    <source>
        <strain evidence="4">GMP-LS</strain>
    </source>
</reference>
<evidence type="ECO:0000259" key="3">
    <source>
        <dbReference type="PROSITE" id="PS50181"/>
    </source>
</evidence>
<evidence type="ECO:0000313" key="5">
    <source>
        <dbReference type="Proteomes" id="UP001305414"/>
    </source>
</evidence>
<gene>
    <name evidence="4" type="ORF">RRF57_001027</name>
</gene>
<comment type="caution">
    <text evidence="4">The sequence shown here is derived from an EMBL/GenBank/DDBJ whole genome shotgun (WGS) entry which is preliminary data.</text>
</comment>
<feature type="transmembrane region" description="Helical" evidence="2">
    <location>
        <begin position="215"/>
        <end position="238"/>
    </location>
</feature>
<dbReference type="EMBL" id="JAWHQM010000002">
    <property type="protein sequence ID" value="KAK5625311.1"/>
    <property type="molecule type" value="Genomic_DNA"/>
</dbReference>
<evidence type="ECO:0000256" key="1">
    <source>
        <dbReference type="SAM" id="MobiDB-lite"/>
    </source>
</evidence>
<dbReference type="Proteomes" id="UP001305414">
    <property type="component" value="Unassembled WGS sequence"/>
</dbReference>
<evidence type="ECO:0000256" key="2">
    <source>
        <dbReference type="SAM" id="Phobius"/>
    </source>
</evidence>